<dbReference type="GO" id="GO:0005829">
    <property type="term" value="C:cytosol"/>
    <property type="evidence" value="ECO:0007669"/>
    <property type="project" value="UniProtKB-ARBA"/>
</dbReference>
<dbReference type="InterPro" id="IPR011053">
    <property type="entry name" value="Single_hybrid_motif"/>
</dbReference>
<feature type="region of interest" description="Disordered" evidence="11">
    <location>
        <begin position="162"/>
        <end position="204"/>
    </location>
</feature>
<dbReference type="PROSITE" id="PS00189">
    <property type="entry name" value="LIPOYL"/>
    <property type="match status" value="1"/>
</dbReference>
<dbReference type="FunFam" id="2.40.50.100:FF:000013">
    <property type="entry name" value="Dihydrolipoamide acetyltransferase component of pyruvate dehydrogenase complex"/>
    <property type="match status" value="1"/>
</dbReference>
<evidence type="ECO:0000256" key="10">
    <source>
        <dbReference type="RuleBase" id="RU003423"/>
    </source>
</evidence>
<dbReference type="InterPro" id="IPR004167">
    <property type="entry name" value="PSBD"/>
</dbReference>
<dbReference type="GO" id="GO:0031405">
    <property type="term" value="F:lipoic acid binding"/>
    <property type="evidence" value="ECO:0007669"/>
    <property type="project" value="TreeGrafter"/>
</dbReference>
<dbReference type="AlphaFoldDB" id="A0A131ZAQ7"/>
<dbReference type="GO" id="GO:0043754">
    <property type="term" value="F:dihydrolipoamide branched chain acyltransferase activity"/>
    <property type="evidence" value="ECO:0007669"/>
    <property type="project" value="UniProtKB-EC"/>
</dbReference>
<keyword evidence="4 10" id="KW-0808">Transferase</keyword>
<sequence length="519" mass="56957">LSAVQPGRYSCGATASMAALLFRLIPRDFKLVPREVRHHASKLHLRRNLHASRTASSIPRRPVASHVRAHLSALRPLHTSPWLQETVAFKLSDIGEGISEVTIKEWYVKLGDKVNQFDSICEVQSDKASVTITSRYDGRIKKLYHEVDDICKVGSPLVDIEVDDDSLSSSDDDEVQDQDIKSQRSEEQSSAPSTSEPGGGQGAKALTTPAVRRIAMENNIRLSDVTGTGKDGRILKEDVLRYIELKQAPKPSAPAKAEPTAALKQAAPTPAPVPQKPVTVKTLRAVEDRVEQVKGIRKAMAKTMAQSLAIPHFGYCDEINVTRLIELRPILKPLADRMGVRLSYMPFFVKALSVSLFEYPILNAYVDEKVENITIKGCHNVGIAMDTPNGLLVPVVKNVESKNIMEIAADLNRLQNSGVAGQLQQEDLSGATITLSNIGAVGGTYAKPVIARPMVCIGAIGTIQKLPRFDADDNLIKAHIMQVSWSADHRVIDGATMSRFSNLWKMYLETPAMMLVHLK</sequence>
<evidence type="ECO:0000256" key="3">
    <source>
        <dbReference type="ARBA" id="ARBA00007317"/>
    </source>
</evidence>
<evidence type="ECO:0000256" key="9">
    <source>
        <dbReference type="ARBA" id="ARBA00051775"/>
    </source>
</evidence>
<feature type="compositionally biased region" description="Acidic residues" evidence="11">
    <location>
        <begin position="162"/>
        <end position="177"/>
    </location>
</feature>
<dbReference type="Gene3D" id="4.10.320.10">
    <property type="entry name" value="E3-binding domain"/>
    <property type="match status" value="1"/>
</dbReference>
<keyword evidence="5 10" id="KW-0450">Lipoyl</keyword>
<feature type="domain" description="Lipoyl-binding" evidence="12">
    <location>
        <begin position="86"/>
        <end position="161"/>
    </location>
</feature>
<dbReference type="EMBL" id="GEDV01001256">
    <property type="protein sequence ID" value="JAP87301.1"/>
    <property type="molecule type" value="Transcribed_RNA"/>
</dbReference>
<keyword evidence="7" id="KW-0496">Mitochondrion</keyword>
<dbReference type="Pfam" id="PF02817">
    <property type="entry name" value="E3_binding"/>
    <property type="match status" value="1"/>
</dbReference>
<organism evidence="14">
    <name type="scientific">Rhipicephalus appendiculatus</name>
    <name type="common">Brown ear tick</name>
    <dbReference type="NCBI Taxonomy" id="34631"/>
    <lineage>
        <taxon>Eukaryota</taxon>
        <taxon>Metazoa</taxon>
        <taxon>Ecdysozoa</taxon>
        <taxon>Arthropoda</taxon>
        <taxon>Chelicerata</taxon>
        <taxon>Arachnida</taxon>
        <taxon>Acari</taxon>
        <taxon>Parasitiformes</taxon>
        <taxon>Ixodida</taxon>
        <taxon>Ixodoidea</taxon>
        <taxon>Ixodidae</taxon>
        <taxon>Rhipicephalinae</taxon>
        <taxon>Rhipicephalus</taxon>
        <taxon>Rhipicephalus</taxon>
    </lineage>
</organism>
<reference evidence="14" key="1">
    <citation type="journal article" date="2016" name="Ticks Tick Borne Dis.">
        <title>De novo assembly and annotation of the salivary gland transcriptome of Rhipicephalus appendiculatus male and female ticks during blood feeding.</title>
        <authorList>
            <person name="de Castro M.H."/>
            <person name="de Klerk D."/>
            <person name="Pienaar R."/>
            <person name="Latif A.A."/>
            <person name="Rees D.J."/>
            <person name="Mans B.J."/>
        </authorList>
    </citation>
    <scope>NUCLEOTIDE SEQUENCE</scope>
    <source>
        <tissue evidence="14">Salivary glands</tissue>
    </source>
</reference>
<evidence type="ECO:0000256" key="4">
    <source>
        <dbReference type="ARBA" id="ARBA00022679"/>
    </source>
</evidence>
<evidence type="ECO:0000259" key="12">
    <source>
        <dbReference type="PROSITE" id="PS50968"/>
    </source>
</evidence>
<dbReference type="InterPro" id="IPR023213">
    <property type="entry name" value="CAT-like_dom_sf"/>
</dbReference>
<keyword evidence="6" id="KW-0809">Transit peptide</keyword>
<evidence type="ECO:0000256" key="2">
    <source>
        <dbReference type="ARBA" id="ARBA00004305"/>
    </source>
</evidence>
<dbReference type="PROSITE" id="PS51826">
    <property type="entry name" value="PSBD"/>
    <property type="match status" value="1"/>
</dbReference>
<dbReference type="GO" id="GO:0005759">
    <property type="term" value="C:mitochondrial matrix"/>
    <property type="evidence" value="ECO:0007669"/>
    <property type="project" value="UniProtKB-SubCell"/>
</dbReference>
<evidence type="ECO:0000256" key="1">
    <source>
        <dbReference type="ARBA" id="ARBA00001938"/>
    </source>
</evidence>
<dbReference type="Pfam" id="PF00364">
    <property type="entry name" value="Biotin_lipoyl"/>
    <property type="match status" value="1"/>
</dbReference>
<dbReference type="FunFam" id="4.10.320.10:FF:000002">
    <property type="entry name" value="Dihydrolipoamide acetyltransferase component of pyruvate dehydrogenase complex"/>
    <property type="match status" value="1"/>
</dbReference>
<evidence type="ECO:0000256" key="7">
    <source>
        <dbReference type="ARBA" id="ARBA00023128"/>
    </source>
</evidence>
<dbReference type="CDD" id="cd06849">
    <property type="entry name" value="lipoyl_domain"/>
    <property type="match status" value="1"/>
</dbReference>
<evidence type="ECO:0000313" key="14">
    <source>
        <dbReference type="EMBL" id="JAP87301.1"/>
    </source>
</evidence>
<feature type="non-terminal residue" evidence="14">
    <location>
        <position position="1"/>
    </location>
</feature>
<dbReference type="Pfam" id="PF00198">
    <property type="entry name" value="2-oxoacid_dh"/>
    <property type="match status" value="1"/>
</dbReference>
<dbReference type="SUPFAM" id="SSF51230">
    <property type="entry name" value="Single hybrid motif"/>
    <property type="match status" value="1"/>
</dbReference>
<name>A0A131ZAQ7_RHIAP</name>
<protein>
    <recommendedName>
        <fullName evidence="10">Dihydrolipoamide acetyltransferase component of pyruvate dehydrogenase complex</fullName>
        <ecNumber evidence="10">2.3.1.-</ecNumber>
    </recommendedName>
</protein>
<feature type="compositionally biased region" description="Basic and acidic residues" evidence="11">
    <location>
        <begin position="178"/>
        <end position="187"/>
    </location>
</feature>
<dbReference type="EC" id="2.3.1.-" evidence="10"/>
<dbReference type="InterPro" id="IPR050743">
    <property type="entry name" value="2-oxoacid_DH_E2_comp"/>
</dbReference>
<comment type="subcellular location">
    <subcellularLocation>
        <location evidence="2">Mitochondrion matrix</location>
    </subcellularLocation>
</comment>
<evidence type="ECO:0000256" key="8">
    <source>
        <dbReference type="ARBA" id="ARBA00023315"/>
    </source>
</evidence>
<evidence type="ECO:0000256" key="5">
    <source>
        <dbReference type="ARBA" id="ARBA00022823"/>
    </source>
</evidence>
<comment type="catalytic activity">
    <reaction evidence="9">
        <text>N(6)-[(R)-dihydrolipoyl]-L-lysyl-[protein] + 2-methylpropanoyl-CoA = N(6)-[(R)-S(8)-2-methylpropanoyldihydrolipoyl]-L-lysyl-[protein] + CoA</text>
        <dbReference type="Rhea" id="RHEA:18865"/>
        <dbReference type="Rhea" id="RHEA-COMP:10475"/>
        <dbReference type="Rhea" id="RHEA-COMP:10497"/>
        <dbReference type="ChEBI" id="CHEBI:57287"/>
        <dbReference type="ChEBI" id="CHEBI:57338"/>
        <dbReference type="ChEBI" id="CHEBI:83100"/>
        <dbReference type="ChEBI" id="CHEBI:83142"/>
        <dbReference type="EC" id="2.3.1.168"/>
    </reaction>
    <physiologicalReaction direction="left-to-right" evidence="9">
        <dbReference type="Rhea" id="RHEA:18866"/>
    </physiologicalReaction>
</comment>
<dbReference type="PANTHER" id="PTHR43178">
    <property type="entry name" value="DIHYDROLIPOAMIDE ACETYLTRANSFERASE COMPONENT OF PYRUVATE DEHYDROGENASE COMPLEX"/>
    <property type="match status" value="1"/>
</dbReference>
<evidence type="ECO:0000256" key="11">
    <source>
        <dbReference type="SAM" id="MobiDB-lite"/>
    </source>
</evidence>
<dbReference type="InterPro" id="IPR001078">
    <property type="entry name" value="2-oxoacid_DH_actylTfrase"/>
</dbReference>
<evidence type="ECO:0000259" key="13">
    <source>
        <dbReference type="PROSITE" id="PS51826"/>
    </source>
</evidence>
<proteinExistence type="inferred from homology"/>
<feature type="domain" description="Peripheral subunit-binding (PSBD)" evidence="13">
    <location>
        <begin position="206"/>
        <end position="243"/>
    </location>
</feature>
<dbReference type="Gene3D" id="3.30.559.10">
    <property type="entry name" value="Chloramphenicol acetyltransferase-like domain"/>
    <property type="match status" value="1"/>
</dbReference>
<evidence type="ECO:0000256" key="6">
    <source>
        <dbReference type="ARBA" id="ARBA00022946"/>
    </source>
</evidence>
<dbReference type="Gene3D" id="2.40.50.100">
    <property type="match status" value="1"/>
</dbReference>
<keyword evidence="8 10" id="KW-0012">Acyltransferase</keyword>
<dbReference type="PANTHER" id="PTHR43178:SF5">
    <property type="entry name" value="LIPOAMIDE ACYLTRANSFERASE COMPONENT OF BRANCHED-CHAIN ALPHA-KETO ACID DEHYDROGENASE COMPLEX, MITOCHONDRIAL"/>
    <property type="match status" value="1"/>
</dbReference>
<accession>A0A131ZAQ7</accession>
<dbReference type="InterPro" id="IPR003016">
    <property type="entry name" value="2-oxoA_DH_lipoyl-BS"/>
</dbReference>
<dbReference type="InterPro" id="IPR000089">
    <property type="entry name" value="Biotin_lipoyl"/>
</dbReference>
<comment type="similarity">
    <text evidence="3 10">Belongs to the 2-oxoacid dehydrogenase family.</text>
</comment>
<comment type="cofactor">
    <cofactor evidence="1 10">
        <name>(R)-lipoate</name>
        <dbReference type="ChEBI" id="CHEBI:83088"/>
    </cofactor>
</comment>
<dbReference type="SUPFAM" id="SSF52777">
    <property type="entry name" value="CoA-dependent acyltransferases"/>
    <property type="match status" value="1"/>
</dbReference>
<dbReference type="FunFam" id="3.30.559.10:FF:000027">
    <property type="entry name" value="Dihydrolipoamide acetyltransferase component of pyruvate dehydrogenase complex"/>
    <property type="match status" value="1"/>
</dbReference>
<dbReference type="GO" id="GO:0016407">
    <property type="term" value="F:acetyltransferase activity"/>
    <property type="evidence" value="ECO:0007669"/>
    <property type="project" value="TreeGrafter"/>
</dbReference>
<dbReference type="InterPro" id="IPR036625">
    <property type="entry name" value="E3-bd_dom_sf"/>
</dbReference>
<dbReference type="PROSITE" id="PS50968">
    <property type="entry name" value="BIOTINYL_LIPOYL"/>
    <property type="match status" value="1"/>
</dbReference>
<dbReference type="SUPFAM" id="SSF47005">
    <property type="entry name" value="Peripheral subunit-binding domain of 2-oxo acid dehydrogenase complex"/>
    <property type="match status" value="1"/>
</dbReference>